<sequence length="249" mass="25713">MMSSMLRPLMISAFSAGASRNVSTSRITYSEFFWSFWPLFDSPSGTTTLDVIWLANVARSFGCTKSINDRPSHMSLGKPRLCVMLGVVNSTTPSCIEITQQKPSSTSGFSVPLLDTVPVLSPAPVAIEFTIEATPAAPAPTAPSSPDTLATEELPVVVSIGSGSPQPPAASVCCSTSLTAFALATVPAAFGAVPAVTPPGPAEPFGAGTVPLSVDVFSFFFLRSLSLVRLAAAWGSGAMLLACVDALPP</sequence>
<name>A0A8W7P1P5_ANOCL</name>
<dbReference type="Proteomes" id="UP000075882">
    <property type="component" value="Unassembled WGS sequence"/>
</dbReference>
<proteinExistence type="predicted"/>
<reference evidence="1" key="1">
    <citation type="submission" date="2022-08" db="UniProtKB">
        <authorList>
            <consortium name="EnsemblMetazoa"/>
        </authorList>
    </citation>
    <scope>IDENTIFICATION</scope>
</reference>
<evidence type="ECO:0000313" key="1">
    <source>
        <dbReference type="EnsemblMetazoa" id="ACOM023739-PA.1"/>
    </source>
</evidence>
<protein>
    <submittedName>
        <fullName evidence="1">Uncharacterized protein</fullName>
    </submittedName>
</protein>
<dbReference type="EnsemblMetazoa" id="ACOM023739-RA">
    <property type="protein sequence ID" value="ACOM023739-PA.1"/>
    <property type="gene ID" value="ACOM023739"/>
</dbReference>
<accession>A0A8W7P1P5</accession>
<organism evidence="1">
    <name type="scientific">Anopheles coluzzii</name>
    <name type="common">African malaria mosquito</name>
    <dbReference type="NCBI Taxonomy" id="1518534"/>
    <lineage>
        <taxon>Eukaryota</taxon>
        <taxon>Metazoa</taxon>
        <taxon>Ecdysozoa</taxon>
        <taxon>Arthropoda</taxon>
        <taxon>Hexapoda</taxon>
        <taxon>Insecta</taxon>
        <taxon>Pterygota</taxon>
        <taxon>Neoptera</taxon>
        <taxon>Endopterygota</taxon>
        <taxon>Diptera</taxon>
        <taxon>Nematocera</taxon>
        <taxon>Culicoidea</taxon>
        <taxon>Culicidae</taxon>
        <taxon>Anophelinae</taxon>
        <taxon>Anopheles</taxon>
    </lineage>
</organism>
<dbReference type="AlphaFoldDB" id="A0A8W7P1P5"/>